<organism evidence="8 9">
    <name type="scientific">Cupriavidus malaysiensis</name>
    <dbReference type="NCBI Taxonomy" id="367825"/>
    <lineage>
        <taxon>Bacteria</taxon>
        <taxon>Pseudomonadati</taxon>
        <taxon>Pseudomonadota</taxon>
        <taxon>Betaproteobacteria</taxon>
        <taxon>Burkholderiales</taxon>
        <taxon>Burkholderiaceae</taxon>
        <taxon>Cupriavidus</taxon>
    </lineage>
</organism>
<dbReference type="Pfam" id="PF08495">
    <property type="entry name" value="FIST"/>
    <property type="match status" value="1"/>
</dbReference>
<dbReference type="Proteomes" id="UP000177515">
    <property type="component" value="Chromosome 1"/>
</dbReference>
<keyword evidence="5" id="KW-0472">Membrane</keyword>
<dbReference type="Pfam" id="PF10442">
    <property type="entry name" value="FIST_C"/>
    <property type="match status" value="1"/>
</dbReference>
<dbReference type="InterPro" id="IPR016741">
    <property type="entry name" value="UCP018953"/>
</dbReference>
<keyword evidence="9" id="KW-1185">Reference proteome</keyword>
<keyword evidence="3" id="KW-0812">Transmembrane</keyword>
<dbReference type="SMART" id="SM01204">
    <property type="entry name" value="FIST_C"/>
    <property type="match status" value="1"/>
</dbReference>
<evidence type="ECO:0000256" key="2">
    <source>
        <dbReference type="ARBA" id="ARBA00022475"/>
    </source>
</evidence>
<evidence type="ECO:0000313" key="9">
    <source>
        <dbReference type="Proteomes" id="UP000177515"/>
    </source>
</evidence>
<gene>
    <name evidence="8" type="ORF">BKK80_12680</name>
</gene>
<evidence type="ECO:0000256" key="4">
    <source>
        <dbReference type="ARBA" id="ARBA00022989"/>
    </source>
</evidence>
<feature type="domain" description="FIST" evidence="6">
    <location>
        <begin position="43"/>
        <end position="222"/>
    </location>
</feature>
<keyword evidence="2" id="KW-1003">Cell membrane</keyword>
<sequence>MSEASFLCAHAAHVRWREALAECQRQLEMQAAVRRARDGTAAPLTLGWCYLGEDYAEAAEAILAELKEDWPGVAWVGADGVGVCANGVEYIDEPALVLMLAPLPSQSFRLFSGRRPLPGPTSGFSAHTAQVHADGGTPDLQDLLRELSARTATGYLFGGVASARRRPLHVADDVLGGGLSGVLFNADVELVARVTQGCQPIGPSRTVTRAERNLLIALDGRPALDCVLQDLGLARDAPLELLSEALSGTLAGLGGGVEQAPHQPGTFGTDTLVRHVIGVDVLHRVLALADVAEPGVPLAFCRRNPDAALADLVRMAGEVRAELGRRGAGRAAGAVYVSCCGRGGPHFGAPNAELQALRGVLGELPLAGFFAGGEIARDHLYGYTGVLTVFVAH</sequence>
<dbReference type="InterPro" id="IPR013702">
    <property type="entry name" value="FIST_domain_N"/>
</dbReference>
<reference evidence="8 9" key="1">
    <citation type="submission" date="2016-10" db="EMBL/GenBank/DDBJ databases">
        <title>Complete genome sequences of three Cupriavidus strains isolated from various Malaysian environments.</title>
        <authorList>
            <person name="Abdullah A.A.-A."/>
            <person name="Shafie N.A.H."/>
            <person name="Lau N.S."/>
        </authorList>
    </citation>
    <scope>NUCLEOTIDE SEQUENCE [LARGE SCALE GENOMIC DNA]</scope>
    <source>
        <strain evidence="8 9">USMAA1020</strain>
    </source>
</reference>
<evidence type="ECO:0000256" key="3">
    <source>
        <dbReference type="ARBA" id="ARBA00022692"/>
    </source>
</evidence>
<dbReference type="InterPro" id="IPR019494">
    <property type="entry name" value="FIST_C"/>
</dbReference>
<feature type="domain" description="FIST C-domain" evidence="7">
    <location>
        <begin position="223"/>
        <end position="378"/>
    </location>
</feature>
<dbReference type="PIRSF" id="PIRSF018953">
    <property type="entry name" value="UCP018953"/>
    <property type="match status" value="1"/>
</dbReference>
<dbReference type="PANTHER" id="PTHR14939">
    <property type="entry name" value="F-BOX ONLY PROTEIN 22"/>
    <property type="match status" value="1"/>
</dbReference>
<evidence type="ECO:0000313" key="8">
    <source>
        <dbReference type="EMBL" id="AOZ06577.1"/>
    </source>
</evidence>
<dbReference type="EMBL" id="CP017754">
    <property type="protein sequence ID" value="AOZ06577.1"/>
    <property type="molecule type" value="Genomic_DNA"/>
</dbReference>
<evidence type="ECO:0000256" key="5">
    <source>
        <dbReference type="ARBA" id="ARBA00023136"/>
    </source>
</evidence>
<evidence type="ECO:0000256" key="1">
    <source>
        <dbReference type="ARBA" id="ARBA00004651"/>
    </source>
</evidence>
<comment type="subcellular location">
    <subcellularLocation>
        <location evidence="1">Cell membrane</location>
        <topology evidence="1">Multi-pass membrane protein</topology>
    </subcellularLocation>
</comment>
<accession>A0ABM6F507</accession>
<proteinExistence type="predicted"/>
<evidence type="ECO:0008006" key="10">
    <source>
        <dbReference type="Google" id="ProtNLM"/>
    </source>
</evidence>
<dbReference type="PROSITE" id="PS00782">
    <property type="entry name" value="TFIIB"/>
    <property type="match status" value="1"/>
</dbReference>
<dbReference type="InterPro" id="IPR023486">
    <property type="entry name" value="TFIIB_CS"/>
</dbReference>
<dbReference type="RefSeq" id="WP_071013299.1">
    <property type="nucleotide sequence ID" value="NZ_CP017754.1"/>
</dbReference>
<dbReference type="PANTHER" id="PTHR14939:SF5">
    <property type="entry name" value="F-BOX ONLY PROTEIN 22"/>
    <property type="match status" value="1"/>
</dbReference>
<evidence type="ECO:0000259" key="7">
    <source>
        <dbReference type="SMART" id="SM01204"/>
    </source>
</evidence>
<keyword evidence="4" id="KW-1133">Transmembrane helix</keyword>
<name>A0ABM6F507_9BURK</name>
<protein>
    <recommendedName>
        <fullName evidence="10">Small ligand-binding sensory domain FIST</fullName>
    </recommendedName>
</protein>
<evidence type="ECO:0000259" key="6">
    <source>
        <dbReference type="SMART" id="SM00897"/>
    </source>
</evidence>
<dbReference type="SMART" id="SM00897">
    <property type="entry name" value="FIST"/>
    <property type="match status" value="1"/>
</dbReference>